<evidence type="ECO:0000313" key="2">
    <source>
        <dbReference type="EnsemblPlants" id="OBART07G08370.1"/>
    </source>
</evidence>
<reference evidence="2" key="2">
    <citation type="submission" date="2015-03" db="UniProtKB">
        <authorList>
            <consortium name="EnsemblPlants"/>
        </authorList>
    </citation>
    <scope>IDENTIFICATION</scope>
</reference>
<evidence type="ECO:0000313" key="3">
    <source>
        <dbReference type="Proteomes" id="UP000026960"/>
    </source>
</evidence>
<dbReference type="AlphaFoldDB" id="A0A0D3GP10"/>
<proteinExistence type="predicted"/>
<dbReference type="EnsemblPlants" id="OBART07G08370.1">
    <property type="protein sequence ID" value="OBART07G08370.1"/>
    <property type="gene ID" value="OBART07G08370"/>
</dbReference>
<keyword evidence="1" id="KW-1133">Transmembrane helix</keyword>
<dbReference type="Proteomes" id="UP000026960">
    <property type="component" value="Chromosome 7"/>
</dbReference>
<dbReference type="HOGENOM" id="CLU_156853_0_0_1"/>
<sequence length="102" mass="10942">MLAEVERWWSIGASAVDLKGVVVPSHPSRVFVGQKPNLGSFESPTDGGGCFPSLISLETSFRHPLRRSVTLSRGRSSASLLSDLCVGAVGVCVVVYFFLFPD</sequence>
<evidence type="ECO:0000256" key="1">
    <source>
        <dbReference type="SAM" id="Phobius"/>
    </source>
</evidence>
<dbReference type="PaxDb" id="65489-OBART07G08370.1"/>
<accession>A0A0D3GP10</accession>
<keyword evidence="1" id="KW-0472">Membrane</keyword>
<protein>
    <submittedName>
        <fullName evidence="2">Uncharacterized protein</fullName>
    </submittedName>
</protein>
<keyword evidence="3" id="KW-1185">Reference proteome</keyword>
<name>A0A0D3GP10_9ORYZ</name>
<reference evidence="2" key="1">
    <citation type="journal article" date="2009" name="Rice">
        <title>De Novo Next Generation Sequencing of Plant Genomes.</title>
        <authorList>
            <person name="Rounsley S."/>
            <person name="Marri P.R."/>
            <person name="Yu Y."/>
            <person name="He R."/>
            <person name="Sisneros N."/>
            <person name="Goicoechea J.L."/>
            <person name="Lee S.J."/>
            <person name="Angelova A."/>
            <person name="Kudrna D."/>
            <person name="Luo M."/>
            <person name="Affourtit J."/>
            <person name="Desany B."/>
            <person name="Knight J."/>
            <person name="Niazi F."/>
            <person name="Egholm M."/>
            <person name="Wing R.A."/>
        </authorList>
    </citation>
    <scope>NUCLEOTIDE SEQUENCE [LARGE SCALE GENOMIC DNA]</scope>
    <source>
        <strain evidence="2">cv. IRGC 105608</strain>
    </source>
</reference>
<dbReference type="Gramene" id="OBART07G08370.1">
    <property type="protein sequence ID" value="OBART07G08370.1"/>
    <property type="gene ID" value="OBART07G08370"/>
</dbReference>
<keyword evidence="1" id="KW-0812">Transmembrane</keyword>
<organism evidence="2">
    <name type="scientific">Oryza barthii</name>
    <dbReference type="NCBI Taxonomy" id="65489"/>
    <lineage>
        <taxon>Eukaryota</taxon>
        <taxon>Viridiplantae</taxon>
        <taxon>Streptophyta</taxon>
        <taxon>Embryophyta</taxon>
        <taxon>Tracheophyta</taxon>
        <taxon>Spermatophyta</taxon>
        <taxon>Magnoliopsida</taxon>
        <taxon>Liliopsida</taxon>
        <taxon>Poales</taxon>
        <taxon>Poaceae</taxon>
        <taxon>BOP clade</taxon>
        <taxon>Oryzoideae</taxon>
        <taxon>Oryzeae</taxon>
        <taxon>Oryzinae</taxon>
        <taxon>Oryza</taxon>
    </lineage>
</organism>
<feature type="transmembrane region" description="Helical" evidence="1">
    <location>
        <begin position="80"/>
        <end position="99"/>
    </location>
</feature>